<evidence type="ECO:0000313" key="2">
    <source>
        <dbReference type="EMBL" id="MBB5055480.1"/>
    </source>
</evidence>
<protein>
    <submittedName>
        <fullName evidence="2">Uncharacterized protein</fullName>
    </submittedName>
</protein>
<accession>A0A7W7Z8X4</accession>
<reference evidence="2 3" key="1">
    <citation type="submission" date="2020-08" db="EMBL/GenBank/DDBJ databases">
        <title>Genomic Encyclopedia of Type Strains, Phase IV (KMG-V): Genome sequencing to study the core and pangenomes of soil and plant-associated prokaryotes.</title>
        <authorList>
            <person name="Whitman W."/>
        </authorList>
    </citation>
    <scope>NUCLEOTIDE SEQUENCE [LARGE SCALE GENOMIC DNA]</scope>
    <source>
        <strain evidence="2 3">M8UP14</strain>
    </source>
</reference>
<organism evidence="2 3">
    <name type="scientific">Granulicella aggregans</name>
    <dbReference type="NCBI Taxonomy" id="474949"/>
    <lineage>
        <taxon>Bacteria</taxon>
        <taxon>Pseudomonadati</taxon>
        <taxon>Acidobacteriota</taxon>
        <taxon>Terriglobia</taxon>
        <taxon>Terriglobales</taxon>
        <taxon>Acidobacteriaceae</taxon>
        <taxon>Granulicella</taxon>
    </lineage>
</organism>
<keyword evidence="3" id="KW-1185">Reference proteome</keyword>
<name>A0A7W7Z8X4_9BACT</name>
<proteinExistence type="predicted"/>
<dbReference type="AlphaFoldDB" id="A0A7W7Z8X4"/>
<feature type="region of interest" description="Disordered" evidence="1">
    <location>
        <begin position="1"/>
        <end position="25"/>
    </location>
</feature>
<gene>
    <name evidence="2" type="ORF">HDF16_000149</name>
</gene>
<evidence type="ECO:0000313" key="3">
    <source>
        <dbReference type="Proteomes" id="UP000540989"/>
    </source>
</evidence>
<dbReference type="EMBL" id="JACHIP010000001">
    <property type="protein sequence ID" value="MBB5055480.1"/>
    <property type="molecule type" value="Genomic_DNA"/>
</dbReference>
<comment type="caution">
    <text evidence="2">The sequence shown here is derived from an EMBL/GenBank/DDBJ whole genome shotgun (WGS) entry which is preliminary data.</text>
</comment>
<sequence>MPRKSMKWEPGPLPIEPIPSFGGDRFDRKRVSRTELPGQQTFGSLLTCASFQS</sequence>
<dbReference type="Proteomes" id="UP000540989">
    <property type="component" value="Unassembled WGS sequence"/>
</dbReference>
<evidence type="ECO:0000256" key="1">
    <source>
        <dbReference type="SAM" id="MobiDB-lite"/>
    </source>
</evidence>